<evidence type="ECO:0000256" key="3">
    <source>
        <dbReference type="SAM" id="Phobius"/>
    </source>
</evidence>
<dbReference type="Gene3D" id="1.25.40.10">
    <property type="entry name" value="Tetratricopeptide repeat domain"/>
    <property type="match status" value="1"/>
</dbReference>
<dbReference type="Proteomes" id="UP000002601">
    <property type="component" value="Chromosome"/>
</dbReference>
<feature type="transmembrane region" description="Helical" evidence="3">
    <location>
        <begin position="89"/>
        <end position="112"/>
    </location>
</feature>
<dbReference type="HOGENOM" id="CLU_607964_0_0_7"/>
<dbReference type="EMBL" id="CP001649">
    <property type="protein sequence ID" value="ACS78658.1"/>
    <property type="molecule type" value="Genomic_DNA"/>
</dbReference>
<evidence type="ECO:0000313" key="5">
    <source>
        <dbReference type="Proteomes" id="UP000002601"/>
    </source>
</evidence>
<keyword evidence="3" id="KW-1133">Transmembrane helix</keyword>
<feature type="coiled-coil region" evidence="1">
    <location>
        <begin position="142"/>
        <end position="223"/>
    </location>
</feature>
<protein>
    <recommendedName>
        <fullName evidence="6">TPR repeat-containing protein</fullName>
    </recommendedName>
</protein>
<keyword evidence="5" id="KW-1185">Reference proteome</keyword>
<dbReference type="RefSeq" id="WP_015850477.1">
    <property type="nucleotide sequence ID" value="NC_012881.1"/>
</dbReference>
<evidence type="ECO:0000256" key="2">
    <source>
        <dbReference type="SAM" id="MobiDB-lite"/>
    </source>
</evidence>
<keyword evidence="3" id="KW-0472">Membrane</keyword>
<dbReference type="OrthoDB" id="5525286at2"/>
<evidence type="ECO:0000313" key="4">
    <source>
        <dbReference type="EMBL" id="ACS78658.1"/>
    </source>
</evidence>
<dbReference type="STRING" id="526222.Desal_0592"/>
<reference evidence="4 5" key="1">
    <citation type="submission" date="2009-06" db="EMBL/GenBank/DDBJ databases">
        <title>Complete sequence of Desulfovibrio salexigens DSM 2638.</title>
        <authorList>
            <consortium name="US DOE Joint Genome Institute"/>
            <person name="Lucas S."/>
            <person name="Copeland A."/>
            <person name="Lapidus A."/>
            <person name="Glavina del Rio T."/>
            <person name="Tice H."/>
            <person name="Bruce D."/>
            <person name="Goodwin L."/>
            <person name="Pitluck S."/>
            <person name="Munk A.C."/>
            <person name="Brettin T."/>
            <person name="Detter J.C."/>
            <person name="Han C."/>
            <person name="Tapia R."/>
            <person name="Larimer F."/>
            <person name="Land M."/>
            <person name="Hauser L."/>
            <person name="Kyrpides N."/>
            <person name="Anderson I."/>
            <person name="Wall J.D."/>
            <person name="Arkin A.P."/>
            <person name="Dehal P."/>
            <person name="Chivian D."/>
            <person name="Giles B."/>
            <person name="Hazen T.C."/>
        </authorList>
    </citation>
    <scope>NUCLEOTIDE SEQUENCE [LARGE SCALE GENOMIC DNA]</scope>
    <source>
        <strain evidence="5">ATCC 14822 / DSM 2638 / NCIMB 8403 / VKM B-1763</strain>
    </source>
</reference>
<gene>
    <name evidence="4" type="ordered locus">Desal_0592</name>
</gene>
<dbReference type="InterPro" id="IPR011990">
    <property type="entry name" value="TPR-like_helical_dom_sf"/>
</dbReference>
<feature type="compositionally biased region" description="Acidic residues" evidence="2">
    <location>
        <begin position="441"/>
        <end position="450"/>
    </location>
</feature>
<dbReference type="KEGG" id="dsa:Desal_0592"/>
<proteinExistence type="predicted"/>
<evidence type="ECO:0000256" key="1">
    <source>
        <dbReference type="SAM" id="Coils"/>
    </source>
</evidence>
<dbReference type="eggNOG" id="ENOG502ZJ1G">
    <property type="taxonomic scope" value="Bacteria"/>
</dbReference>
<feature type="region of interest" description="Disordered" evidence="2">
    <location>
        <begin position="430"/>
        <end position="450"/>
    </location>
</feature>
<name>C6BXV0_MARSD</name>
<evidence type="ECO:0008006" key="6">
    <source>
        <dbReference type="Google" id="ProtNLM"/>
    </source>
</evidence>
<keyword evidence="3" id="KW-0812">Transmembrane</keyword>
<organism evidence="4 5">
    <name type="scientific">Maridesulfovibrio salexigens (strain ATCC 14822 / DSM 2638 / NCIMB 8403 / VKM B-1763)</name>
    <name type="common">Desulfovibrio salexigens</name>
    <dbReference type="NCBI Taxonomy" id="526222"/>
    <lineage>
        <taxon>Bacteria</taxon>
        <taxon>Pseudomonadati</taxon>
        <taxon>Thermodesulfobacteriota</taxon>
        <taxon>Desulfovibrionia</taxon>
        <taxon>Desulfovibrionales</taxon>
        <taxon>Desulfovibrionaceae</taxon>
        <taxon>Maridesulfovibrio</taxon>
    </lineage>
</organism>
<dbReference type="SUPFAM" id="SSF48452">
    <property type="entry name" value="TPR-like"/>
    <property type="match status" value="1"/>
</dbReference>
<sequence>MRRGNGFVRVLFGMMLALVLVLGVCGGVGAAIEAPATAREVQELRNKIFKLEVEIKNSDATQKLQIQNSNDRLEEVKDWVTNRENVSTYWYYALMFCSGVIGLYMAGIAAWFTRSNKQNRTELKAETKEAKEAFDKEISATILELRKNAEEHKQNIDKDKNEFKKELERLISEKRKQLNELVAQCNKMQRVCEQNAYRTGEVLDEAELKVKEYSENLTDEKMDEKTKEAIKDVANRSSAFAPFRMKAKAFLHECFGEYDKAITIWKAIAQENPKEIASSFKLAQLYSKRAQLTLDKQKAKESYIKANNFYEKATLLLPDNATIWTNWGNNLIKLASLYPELDFEFLNTGKEKCKHAEAIKEGSGAYNLSCIAAMQNNLEECKQLLTKSKKFAVSLPPCNHIKSAPDLDNIRNHPDYKDWFQDFVEQVCQEEQEAKAKQAESDEDDKDTEE</sequence>
<keyword evidence="1" id="KW-0175">Coiled coil</keyword>
<accession>C6BXV0</accession>
<dbReference type="AlphaFoldDB" id="C6BXV0"/>